<feature type="domain" description="Amino acid transporter transmembrane" evidence="9">
    <location>
        <begin position="149"/>
        <end position="271"/>
    </location>
</feature>
<dbReference type="AlphaFoldDB" id="I7MLQ9"/>
<evidence type="ECO:0000256" key="1">
    <source>
        <dbReference type="ARBA" id="ARBA00004429"/>
    </source>
</evidence>
<dbReference type="PANTHER" id="PTHR22950">
    <property type="entry name" value="AMINO ACID TRANSPORTER"/>
    <property type="match status" value="1"/>
</dbReference>
<dbReference type="InterPro" id="IPR018227">
    <property type="entry name" value="Amino_acid_transport_2"/>
</dbReference>
<dbReference type="RefSeq" id="XP_001023144.2">
    <property type="nucleotide sequence ID" value="XM_001023144.2"/>
</dbReference>
<name>I7MLQ9_TETTS</name>
<gene>
    <name evidence="10" type="ORF">TTHERM_00492520</name>
</gene>
<dbReference type="Pfam" id="PF01490">
    <property type="entry name" value="Aa_trans"/>
    <property type="match status" value="1"/>
</dbReference>
<keyword evidence="4" id="KW-0997">Cell inner membrane</keyword>
<dbReference type="GO" id="GO:0015179">
    <property type="term" value="F:L-amino acid transmembrane transporter activity"/>
    <property type="evidence" value="ECO:0007669"/>
    <property type="project" value="TreeGrafter"/>
</dbReference>
<keyword evidence="11" id="KW-1185">Reference proteome</keyword>
<evidence type="ECO:0000256" key="5">
    <source>
        <dbReference type="ARBA" id="ARBA00022692"/>
    </source>
</evidence>
<feature type="transmembrane region" description="Helical" evidence="8">
    <location>
        <begin position="256"/>
        <end position="276"/>
    </location>
</feature>
<accession>I7MLQ9</accession>
<comment type="subcellular location">
    <subcellularLocation>
        <location evidence="1">Cell inner membrane</location>
        <topology evidence="1">Multi-pass membrane protein</topology>
    </subcellularLocation>
</comment>
<keyword evidence="2" id="KW-0813">Transport</keyword>
<evidence type="ECO:0000256" key="2">
    <source>
        <dbReference type="ARBA" id="ARBA00022448"/>
    </source>
</evidence>
<feature type="transmembrane region" description="Helical" evidence="8">
    <location>
        <begin position="186"/>
        <end position="205"/>
    </location>
</feature>
<dbReference type="InParanoid" id="I7MLQ9"/>
<dbReference type="InterPro" id="IPR013057">
    <property type="entry name" value="AA_transpt_TM"/>
</dbReference>
<evidence type="ECO:0000256" key="3">
    <source>
        <dbReference type="ARBA" id="ARBA00022475"/>
    </source>
</evidence>
<dbReference type="Proteomes" id="UP000009168">
    <property type="component" value="Unassembled WGS sequence"/>
</dbReference>
<keyword evidence="5 8" id="KW-0812">Transmembrane</keyword>
<evidence type="ECO:0000313" key="10">
    <source>
        <dbReference type="EMBL" id="EAS02899.2"/>
    </source>
</evidence>
<dbReference type="EMBL" id="GG662512">
    <property type="protein sequence ID" value="EAS02899.2"/>
    <property type="molecule type" value="Genomic_DNA"/>
</dbReference>
<dbReference type="GeneID" id="7843240"/>
<organism evidence="10 11">
    <name type="scientific">Tetrahymena thermophila (strain SB210)</name>
    <dbReference type="NCBI Taxonomy" id="312017"/>
    <lineage>
        <taxon>Eukaryota</taxon>
        <taxon>Sar</taxon>
        <taxon>Alveolata</taxon>
        <taxon>Ciliophora</taxon>
        <taxon>Intramacronucleata</taxon>
        <taxon>Oligohymenophorea</taxon>
        <taxon>Hymenostomatida</taxon>
        <taxon>Tetrahymenina</taxon>
        <taxon>Tetrahymenidae</taxon>
        <taxon>Tetrahymena</taxon>
    </lineage>
</organism>
<reference evidence="11" key="1">
    <citation type="journal article" date="2006" name="PLoS Biol.">
        <title>Macronuclear genome sequence of the ciliate Tetrahymena thermophila, a model eukaryote.</title>
        <authorList>
            <person name="Eisen J.A."/>
            <person name="Coyne R.S."/>
            <person name="Wu M."/>
            <person name="Wu D."/>
            <person name="Thiagarajan M."/>
            <person name="Wortman J.R."/>
            <person name="Badger J.H."/>
            <person name="Ren Q."/>
            <person name="Amedeo P."/>
            <person name="Jones K.M."/>
            <person name="Tallon L.J."/>
            <person name="Delcher A.L."/>
            <person name="Salzberg S.L."/>
            <person name="Silva J.C."/>
            <person name="Haas B.J."/>
            <person name="Majoros W.H."/>
            <person name="Farzad M."/>
            <person name="Carlton J.M."/>
            <person name="Smith R.K. Jr."/>
            <person name="Garg J."/>
            <person name="Pearlman R.E."/>
            <person name="Karrer K.M."/>
            <person name="Sun L."/>
            <person name="Manning G."/>
            <person name="Elde N.C."/>
            <person name="Turkewitz A.P."/>
            <person name="Asai D.J."/>
            <person name="Wilkes D.E."/>
            <person name="Wang Y."/>
            <person name="Cai H."/>
            <person name="Collins K."/>
            <person name="Stewart B.A."/>
            <person name="Lee S.R."/>
            <person name="Wilamowska K."/>
            <person name="Weinberg Z."/>
            <person name="Ruzzo W.L."/>
            <person name="Wloga D."/>
            <person name="Gaertig J."/>
            <person name="Frankel J."/>
            <person name="Tsao C.-C."/>
            <person name="Gorovsky M.A."/>
            <person name="Keeling P.J."/>
            <person name="Waller R.F."/>
            <person name="Patron N.J."/>
            <person name="Cherry J.M."/>
            <person name="Stover N.A."/>
            <person name="Krieger C.J."/>
            <person name="del Toro C."/>
            <person name="Ryder H.F."/>
            <person name="Williamson S.C."/>
            <person name="Barbeau R.A."/>
            <person name="Hamilton E.P."/>
            <person name="Orias E."/>
        </authorList>
    </citation>
    <scope>NUCLEOTIDE SEQUENCE [LARGE SCALE GENOMIC DNA]</scope>
    <source>
        <strain evidence="11">SB210</strain>
    </source>
</reference>
<sequence>MEQSQHKFMKNQQQDSADWKMKIDQTKITLNQYSSQLEIQQVEQFDSHKKSNNWEAFLNFMSSMIGTGVLAIPFAMYQSGYVLGTIIIIGLGYFSFKQISCLLEIVDHRLERIKIKSNNDLLQVQKAENINYQELIFDILGQKRLYCLLSFFFCAILMFYDAFFILKNPASTIYYDKWYSFGESGNLIGVATYAFEGVGLVFHIKNSMKKRNDFNKILSYTMLICAITYIVFGVVGVLAYGPKLNQIVLMNIPYDGWVSLFCKVGYALGKLLYLHWSPLILQNMLIDQQGGWDSDLSDLL</sequence>
<keyword evidence="7 8" id="KW-0472">Membrane</keyword>
<evidence type="ECO:0000256" key="8">
    <source>
        <dbReference type="SAM" id="Phobius"/>
    </source>
</evidence>
<dbReference type="Pfam" id="PF03222">
    <property type="entry name" value="Trp_Tyr_perm"/>
    <property type="match status" value="1"/>
</dbReference>
<proteinExistence type="predicted"/>
<protein>
    <submittedName>
        <fullName evidence="10">Transmembrane amino acid transporter protein</fullName>
    </submittedName>
</protein>
<dbReference type="PANTHER" id="PTHR22950:SF666">
    <property type="entry name" value="VACUOLAR AMINO ACID TRANSPORTER 4"/>
    <property type="match status" value="1"/>
</dbReference>
<dbReference type="GO" id="GO:0005886">
    <property type="term" value="C:plasma membrane"/>
    <property type="evidence" value="ECO:0007669"/>
    <property type="project" value="UniProtKB-SubCell"/>
</dbReference>
<evidence type="ECO:0000313" key="11">
    <source>
        <dbReference type="Proteomes" id="UP000009168"/>
    </source>
</evidence>
<dbReference type="KEGG" id="tet:TTHERM_00492520"/>
<feature type="transmembrane region" description="Helical" evidence="8">
    <location>
        <begin position="81"/>
        <end position="106"/>
    </location>
</feature>
<feature type="transmembrane region" description="Helical" evidence="8">
    <location>
        <begin position="145"/>
        <end position="166"/>
    </location>
</feature>
<feature type="transmembrane region" description="Helical" evidence="8">
    <location>
        <begin position="56"/>
        <end position="75"/>
    </location>
</feature>
<feature type="transmembrane region" description="Helical" evidence="8">
    <location>
        <begin position="217"/>
        <end position="241"/>
    </location>
</feature>
<keyword evidence="6 8" id="KW-1133">Transmembrane helix</keyword>
<keyword evidence="3" id="KW-1003">Cell membrane</keyword>
<evidence type="ECO:0000256" key="4">
    <source>
        <dbReference type="ARBA" id="ARBA00022519"/>
    </source>
</evidence>
<dbReference type="OrthoDB" id="339469at2759"/>
<evidence type="ECO:0000259" key="9">
    <source>
        <dbReference type="Pfam" id="PF01490"/>
    </source>
</evidence>
<evidence type="ECO:0000256" key="6">
    <source>
        <dbReference type="ARBA" id="ARBA00022989"/>
    </source>
</evidence>
<dbReference type="STRING" id="312017.I7MLQ9"/>
<evidence type="ECO:0000256" key="7">
    <source>
        <dbReference type="ARBA" id="ARBA00023136"/>
    </source>
</evidence>